<feature type="transmembrane region" description="Helical" evidence="1">
    <location>
        <begin position="42"/>
        <end position="65"/>
    </location>
</feature>
<sequence>MDETMTGASAAATGRPSTNTLGMGIMLFGIFLFMVNDTLGKWLVSTYSVGQVLLIRSVAALIILAPFLARTGLKPLVSLERPGMQVLRVIFATVEVLAFYGAVAYLPLADTMAYWLAAPIYVAALSPIFLKERVGIRRWTAIVIGFIGVLVVLQPSQASLTAPAFIAIGGSLTFALMMITARSLRGTSDKALVFWQTVGALVGGAILAPFGWVTPDPLDLGLLAILGVVAMAAHMCVTRAFKLGDAADIAPLQYTMLVWAILFGYLVFGDVPRLTMLFGAAIIMGAGLFIFFRERQLARRVSSAQPVTPG</sequence>
<dbReference type="InterPro" id="IPR037185">
    <property type="entry name" value="EmrE-like"/>
</dbReference>
<dbReference type="GO" id="GO:0016020">
    <property type="term" value="C:membrane"/>
    <property type="evidence" value="ECO:0007669"/>
    <property type="project" value="InterPro"/>
</dbReference>
<dbReference type="Pfam" id="PF00892">
    <property type="entry name" value="EamA"/>
    <property type="match status" value="2"/>
</dbReference>
<feature type="transmembrane region" description="Helical" evidence="1">
    <location>
        <begin position="274"/>
        <end position="292"/>
    </location>
</feature>
<keyword evidence="4" id="KW-1185">Reference proteome</keyword>
<keyword evidence="1" id="KW-0812">Transmembrane</keyword>
<protein>
    <submittedName>
        <fullName evidence="3">Possible integral membrane protein</fullName>
    </submittedName>
</protein>
<reference evidence="3 4" key="1">
    <citation type="journal article" date="2008" name="Appl. Environ. Microbiol.">
        <title>Genomic insights into Mn(II) oxidation by the marine alphaproteobacterium Aurantimonas sp. strain SI85-9A1.</title>
        <authorList>
            <person name="Dick G.J."/>
            <person name="Podell S."/>
            <person name="Johnson H.A."/>
            <person name="Rivera-Espinoza Y."/>
            <person name="Bernier-Latmani R."/>
            <person name="McCarthy J.K."/>
            <person name="Torpey J.W."/>
            <person name="Clement B.G."/>
            <person name="Gaasterland T."/>
            <person name="Tebo B.M."/>
        </authorList>
    </citation>
    <scope>NUCLEOTIDE SEQUENCE [LARGE SCALE GENOMIC DNA]</scope>
    <source>
        <strain evidence="3 4">SI85-9A1</strain>
    </source>
</reference>
<comment type="caution">
    <text evidence="3">The sequence shown here is derived from an EMBL/GenBank/DDBJ whole genome shotgun (WGS) entry which is preliminary data.</text>
</comment>
<evidence type="ECO:0000313" key="3">
    <source>
        <dbReference type="EMBL" id="EAS50473.1"/>
    </source>
</evidence>
<feature type="transmembrane region" description="Helical" evidence="1">
    <location>
        <begin position="20"/>
        <end position="36"/>
    </location>
</feature>
<feature type="transmembrane region" description="Helical" evidence="1">
    <location>
        <begin position="86"/>
        <end position="106"/>
    </location>
</feature>
<dbReference type="PANTHER" id="PTHR22911:SF135">
    <property type="entry name" value="BLR4310 PROTEIN"/>
    <property type="match status" value="1"/>
</dbReference>
<feature type="transmembrane region" description="Helical" evidence="1">
    <location>
        <begin position="112"/>
        <end position="130"/>
    </location>
</feature>
<feature type="transmembrane region" description="Helical" evidence="1">
    <location>
        <begin position="249"/>
        <end position="268"/>
    </location>
</feature>
<proteinExistence type="predicted"/>
<keyword evidence="1" id="KW-1133">Transmembrane helix</keyword>
<dbReference type="Proteomes" id="UP000000321">
    <property type="component" value="Unassembled WGS sequence"/>
</dbReference>
<dbReference type="BioCyc" id="AURANTIMONAS:SI859A1_00592-MONOMER"/>
<organism evidence="3 4">
    <name type="scientific">Aurantimonas manganoxydans (strain ATCC BAA-1229 / DSM 21871 / SI85-9A1)</name>
    <dbReference type="NCBI Taxonomy" id="287752"/>
    <lineage>
        <taxon>Bacteria</taxon>
        <taxon>Pseudomonadati</taxon>
        <taxon>Pseudomonadota</taxon>
        <taxon>Alphaproteobacteria</taxon>
        <taxon>Hyphomicrobiales</taxon>
        <taxon>Aurantimonadaceae</taxon>
        <taxon>Aurantimonas</taxon>
    </lineage>
</organism>
<dbReference type="HOGENOM" id="CLU_032828_2_3_5"/>
<dbReference type="InterPro" id="IPR000620">
    <property type="entry name" value="EamA_dom"/>
</dbReference>
<dbReference type="PANTHER" id="PTHR22911">
    <property type="entry name" value="ACYL-MALONYL CONDENSING ENZYME-RELATED"/>
    <property type="match status" value="1"/>
</dbReference>
<dbReference type="SUPFAM" id="SSF103481">
    <property type="entry name" value="Multidrug resistance efflux transporter EmrE"/>
    <property type="match status" value="2"/>
</dbReference>
<feature type="domain" description="EamA" evidence="2">
    <location>
        <begin position="21"/>
        <end position="153"/>
    </location>
</feature>
<gene>
    <name evidence="3" type="ORF">SI859A1_00592</name>
</gene>
<feature type="domain" description="EamA" evidence="2">
    <location>
        <begin position="164"/>
        <end position="291"/>
    </location>
</feature>
<accession>Q1YKQ0</accession>
<feature type="transmembrane region" description="Helical" evidence="1">
    <location>
        <begin position="139"/>
        <end position="156"/>
    </location>
</feature>
<feature type="transmembrane region" description="Helical" evidence="1">
    <location>
        <begin position="193"/>
        <end position="214"/>
    </location>
</feature>
<keyword evidence="1" id="KW-0472">Membrane</keyword>
<evidence type="ECO:0000259" key="2">
    <source>
        <dbReference type="Pfam" id="PF00892"/>
    </source>
</evidence>
<evidence type="ECO:0000256" key="1">
    <source>
        <dbReference type="SAM" id="Phobius"/>
    </source>
</evidence>
<feature type="transmembrane region" description="Helical" evidence="1">
    <location>
        <begin position="220"/>
        <end position="237"/>
    </location>
</feature>
<name>Q1YKQ0_AURMS</name>
<dbReference type="AlphaFoldDB" id="Q1YKQ0"/>
<feature type="transmembrane region" description="Helical" evidence="1">
    <location>
        <begin position="162"/>
        <end position="181"/>
    </location>
</feature>
<dbReference type="EMBL" id="AAPJ01000002">
    <property type="protein sequence ID" value="EAS50473.1"/>
    <property type="molecule type" value="Genomic_DNA"/>
</dbReference>
<evidence type="ECO:0000313" key="4">
    <source>
        <dbReference type="Proteomes" id="UP000000321"/>
    </source>
</evidence>